<evidence type="ECO:0000256" key="1">
    <source>
        <dbReference type="ARBA" id="ARBA00022729"/>
    </source>
</evidence>
<comment type="caution">
    <text evidence="2">The sequence shown here is derived from an EMBL/GenBank/DDBJ whole genome shotgun (WGS) entry which is preliminary data.</text>
</comment>
<dbReference type="OrthoDB" id="6139617at2"/>
<sequence length="348" mass="38208">MKSLINKSMLYAVVFAVTGTVGAVFSSEVESQELNMLSGYPSNFAWYREIGPSFIEMVDKLSEGSVQIAVQGPDVVPTFEQLQPVQAGVFDLLFTHPAYHSGTTAVGLSIDAIDVDPVKRREEGIIDYIDAHYQELGLKLISAPSTGSKGFRFYLRDPITGVPGLEGRRIRGTVSYQSMIEELGGAQVNMPVTDIYTALQRGVVDGAAWGLTGASDLQWHEIIGYMTDPEFGQVGVMIFMNLDRWNALEADAQEVLDQAGKKIEIDSVAHFDALQKKEADFLMKNGVQITSFSQAESDDHERLWAEGVWKVAEEQSGDDARRLRELANQPTCPTDSCHLMAGVYALAT</sequence>
<dbReference type="InterPro" id="IPR018389">
    <property type="entry name" value="DctP_fam"/>
</dbReference>
<proteinExistence type="predicted"/>
<reference evidence="2 3" key="1">
    <citation type="submission" date="2018-01" db="EMBL/GenBank/DDBJ databases">
        <title>Halomonas endophytica sp. nov., isolated from storage liquid in the stems of Populus euphratica.</title>
        <authorList>
            <person name="Chen C."/>
        </authorList>
    </citation>
    <scope>NUCLEOTIDE SEQUENCE [LARGE SCALE GENOMIC DNA]</scope>
    <source>
        <strain evidence="2 3">BZ-SZ-XJ27</strain>
    </source>
</reference>
<gene>
    <name evidence="2" type="ORF">C1H70_09700</name>
</gene>
<evidence type="ECO:0000313" key="3">
    <source>
        <dbReference type="Proteomes" id="UP000235547"/>
    </source>
</evidence>
<dbReference type="RefSeq" id="WP_102588143.1">
    <property type="nucleotide sequence ID" value="NZ_BNAE01000008.1"/>
</dbReference>
<evidence type="ECO:0000313" key="2">
    <source>
        <dbReference type="EMBL" id="PMR80083.1"/>
    </source>
</evidence>
<keyword evidence="3" id="KW-1185">Reference proteome</keyword>
<dbReference type="GO" id="GO:0055085">
    <property type="term" value="P:transmembrane transport"/>
    <property type="evidence" value="ECO:0007669"/>
    <property type="project" value="InterPro"/>
</dbReference>
<keyword evidence="1" id="KW-0732">Signal</keyword>
<dbReference type="NCBIfam" id="NF037995">
    <property type="entry name" value="TRAP_S1"/>
    <property type="match status" value="1"/>
</dbReference>
<protein>
    <submittedName>
        <fullName evidence="2">C4-dicarboxylate ABC transporter substrate-binding protein</fullName>
    </submittedName>
</protein>
<dbReference type="AlphaFoldDB" id="A0A2N7UI29"/>
<accession>A0A2N7UI29</accession>
<dbReference type="Pfam" id="PF03480">
    <property type="entry name" value="DctP"/>
    <property type="match status" value="1"/>
</dbReference>
<dbReference type="Gene3D" id="3.40.190.170">
    <property type="entry name" value="Bacterial extracellular solute-binding protein, family 7"/>
    <property type="match status" value="1"/>
</dbReference>
<dbReference type="PANTHER" id="PTHR33376">
    <property type="match status" value="1"/>
</dbReference>
<dbReference type="InterPro" id="IPR038404">
    <property type="entry name" value="TRAP_DctP_sf"/>
</dbReference>
<dbReference type="EMBL" id="PNRG01000021">
    <property type="protein sequence ID" value="PMR80083.1"/>
    <property type="molecule type" value="Genomic_DNA"/>
</dbReference>
<dbReference type="PANTHER" id="PTHR33376:SF5">
    <property type="entry name" value="EXTRACYTOPLASMIC SOLUTE RECEPTOR PROTEIN"/>
    <property type="match status" value="1"/>
</dbReference>
<name>A0A2N7UI29_9GAMM</name>
<dbReference type="Proteomes" id="UP000235547">
    <property type="component" value="Unassembled WGS sequence"/>
</dbReference>
<organism evidence="2 3">
    <name type="scientific">Halomonas urumqiensis</name>
    <dbReference type="NCBI Taxonomy" id="1684789"/>
    <lineage>
        <taxon>Bacteria</taxon>
        <taxon>Pseudomonadati</taxon>
        <taxon>Pseudomonadota</taxon>
        <taxon>Gammaproteobacteria</taxon>
        <taxon>Oceanospirillales</taxon>
        <taxon>Halomonadaceae</taxon>
        <taxon>Halomonas</taxon>
    </lineage>
</organism>